<evidence type="ECO:0000313" key="1">
    <source>
        <dbReference type="EMBL" id="MBC2329364.1"/>
    </source>
</evidence>
<dbReference type="EMBL" id="JAATOD010000001">
    <property type="protein sequence ID" value="MBC2329364.1"/>
    <property type="molecule type" value="Genomic_DNA"/>
</dbReference>
<proteinExistence type="predicted"/>
<name>A0A7X1A0E5_9LIST</name>
<dbReference type="AlphaFoldDB" id="A0A7X1A0E5"/>
<accession>A0A7X1A0E5</accession>
<organism evidence="1 2">
    <name type="scientific">Listeria swaminathanii</name>
    <dbReference type="NCBI Taxonomy" id="2713501"/>
    <lineage>
        <taxon>Bacteria</taxon>
        <taxon>Bacillati</taxon>
        <taxon>Bacillota</taxon>
        <taxon>Bacilli</taxon>
        <taxon>Bacillales</taxon>
        <taxon>Listeriaceae</taxon>
        <taxon>Listeria</taxon>
    </lineage>
</organism>
<reference evidence="1 2" key="1">
    <citation type="submission" date="2020-03" db="EMBL/GenBank/DDBJ databases">
        <title>Soil Listeria distribution.</title>
        <authorList>
            <person name="Liao J."/>
            <person name="Wiedmann M."/>
        </authorList>
    </citation>
    <scope>NUCLEOTIDE SEQUENCE [LARGE SCALE GENOMIC DNA]</scope>
    <source>
        <strain evidence="1 2">FSL L7-0020</strain>
    </source>
</reference>
<dbReference type="RefSeq" id="WP_185637294.1">
    <property type="nucleotide sequence ID" value="NZ_JAATOD010000001.1"/>
</dbReference>
<gene>
    <name evidence="1" type="ORF">HCX62_04785</name>
</gene>
<dbReference type="Proteomes" id="UP000572016">
    <property type="component" value="Unassembled WGS sequence"/>
</dbReference>
<comment type="caution">
    <text evidence="1">The sequence shown here is derived from an EMBL/GenBank/DDBJ whole genome shotgun (WGS) entry which is preliminary data.</text>
</comment>
<evidence type="ECO:0008006" key="3">
    <source>
        <dbReference type="Google" id="ProtNLM"/>
    </source>
</evidence>
<dbReference type="InterPro" id="IPR025850">
    <property type="entry name" value="SUKH-3"/>
</dbReference>
<sequence>MNYTFDERVTNILRKNGWYSDRFININNFRRILEEKNYYLNQGAEKFLSNLGGLIITHEAYSDINDTDVSGFDPTKPAAWLDPKWVKECYEDIIKEKLCPVGVGFSEHMVFFVSESGGFYGGYDDYFCLIGDSVESGLLNLFNDHNFISLN</sequence>
<evidence type="ECO:0000313" key="2">
    <source>
        <dbReference type="Proteomes" id="UP000572016"/>
    </source>
</evidence>
<dbReference type="Pfam" id="PF14433">
    <property type="entry name" value="SUKH-3"/>
    <property type="match status" value="1"/>
</dbReference>
<protein>
    <recommendedName>
        <fullName evidence="3">SUKH-3 domain-containing protein</fullName>
    </recommendedName>
</protein>